<organism evidence="1 2">
    <name type="scientific">Alkalihalophilus pseudofirmus (strain ATCC BAA-2126 / JCM 17055 / OF4)</name>
    <name type="common">Bacillus pseudofirmus</name>
    <dbReference type="NCBI Taxonomy" id="398511"/>
    <lineage>
        <taxon>Bacteria</taxon>
        <taxon>Bacillati</taxon>
        <taxon>Bacillota</taxon>
        <taxon>Bacilli</taxon>
        <taxon>Bacillales</taxon>
        <taxon>Bacillaceae</taxon>
        <taxon>Alkalihalophilus</taxon>
    </lineage>
</organism>
<evidence type="ECO:0000313" key="1">
    <source>
        <dbReference type="EMBL" id="ADC50824.1"/>
    </source>
</evidence>
<evidence type="ECO:0000313" key="2">
    <source>
        <dbReference type="Proteomes" id="UP000001544"/>
    </source>
</evidence>
<dbReference type="EMBL" id="CP001878">
    <property type="protein sequence ID" value="ADC50824.1"/>
    <property type="molecule type" value="Genomic_DNA"/>
</dbReference>
<sequence length="313" mass="34558">MNAVWPVSGQNKGEINLKHSWKKLLSLVLVFTLLYPMLLPAAALADAAPGDVIVTLGENLSPADREKILAEMNETEETEIITVSNQEEREYLGDYISSSQIGTRALSSTKITLAEQGAGINVETNNITWVSEGMYANALVTAGVEDAEIYVTAPFPVSGTAALTGLIKAYEIAAEIEIPEEQKQVANEEMVRTAELAESIGVEEATELMNRIKEEIANNPVESEEDLRELIRRIAAELGIELTEQELDGLVSLFMRMKDLNINWDQVQDQISKVRDNLGEFLAREDTQNFISRFLEVIAQLIEALKGLFTSEA</sequence>
<dbReference type="eggNOG" id="COG4086">
    <property type="taxonomic scope" value="Bacteria"/>
</dbReference>
<dbReference type="STRING" id="398511.BpOF4_13865"/>
<dbReference type="KEGG" id="bpf:BpOF4_13865"/>
<proteinExistence type="predicted"/>
<dbReference type="InterPro" id="IPR009343">
    <property type="entry name" value="DUF1002"/>
</dbReference>
<accession>D3FY65</accession>
<name>D3FY65_ALKPO</name>
<protein>
    <submittedName>
        <fullName evidence="1">Secreted protein</fullName>
    </submittedName>
</protein>
<dbReference type="Proteomes" id="UP000001544">
    <property type="component" value="Chromosome"/>
</dbReference>
<keyword evidence="2" id="KW-1185">Reference proteome</keyword>
<reference evidence="1 2" key="1">
    <citation type="journal article" date="2011" name="Environ. Microbiol.">
        <title>Genome of alkaliphilic Bacillus pseudofirmus OF4 reveals adaptations that support the ability to grow in an external pH range from 7.5 to 11.4.</title>
        <authorList>
            <person name="Janto B."/>
            <person name="Ahmed A."/>
            <person name="Ito M."/>
            <person name="Liu J."/>
            <person name="Hicks D.B."/>
            <person name="Pagni S."/>
            <person name="Fackelmayer O.J."/>
            <person name="Smith T.A."/>
            <person name="Earl J."/>
            <person name="Elbourne L.D."/>
            <person name="Hassan K."/>
            <person name="Paulsen I.T."/>
            <person name="Kolsto A.B."/>
            <person name="Tourasse N.J."/>
            <person name="Ehrlich G.D."/>
            <person name="Boissy R."/>
            <person name="Ivey D.M."/>
            <person name="Li G."/>
            <person name="Xue Y."/>
            <person name="Ma Y."/>
            <person name="Hu F.Z."/>
            <person name="Krulwich T.A."/>
        </authorList>
    </citation>
    <scope>NUCLEOTIDE SEQUENCE [LARGE SCALE GENOMIC DNA]</scope>
    <source>
        <strain evidence="2">ATCC BAA-2126 / JCM 17055 / OF4</strain>
    </source>
</reference>
<dbReference type="HOGENOM" id="CLU_050671_0_1_9"/>
<gene>
    <name evidence="1" type="primary">ypuA</name>
    <name evidence="1" type="ordered locus">BpOF4_13865</name>
</gene>
<dbReference type="Pfam" id="PF06207">
    <property type="entry name" value="DUF1002"/>
    <property type="match status" value="1"/>
</dbReference>
<dbReference type="AlphaFoldDB" id="D3FY65"/>